<evidence type="ECO:0008006" key="3">
    <source>
        <dbReference type="Google" id="ProtNLM"/>
    </source>
</evidence>
<sequence>MNILERLYIAVFKQEAKRKLFTKALSNVSQPDLYPTTDPDAVHFKHFGLVGDIIYAIPAMKALAGDKKIHLHLQINQKSLYRKSMKHANEGKILTEKSVEMIAPLLLSQPEFAACDVLADQKIDYDLDEFRNFPFDYNTNHICRWYFHMYGITADLGKPWLTVEPDRSFANEIVIARSFRYRAPGISYQFLNNYPNLTFVGLKEEYEDLRHSIPTLKYKPVKNFLELAQVIAGCKFFIGNQSFPFALAEALKVKRVLEVCFECPNVIPEGKDAYDFVYQGQFEKIVANLSTK</sequence>
<dbReference type="AlphaFoldDB" id="A0A7G5XLB9"/>
<gene>
    <name evidence="1" type="ORF">H4075_08895</name>
</gene>
<evidence type="ECO:0000313" key="2">
    <source>
        <dbReference type="Proteomes" id="UP000515344"/>
    </source>
</evidence>
<reference evidence="2" key="1">
    <citation type="submission" date="2020-08" db="EMBL/GenBank/DDBJ databases">
        <title>Lacibacter sp. S13-6-6 genome sequencing.</title>
        <authorList>
            <person name="Jin L."/>
        </authorList>
    </citation>
    <scope>NUCLEOTIDE SEQUENCE [LARGE SCALE GENOMIC DNA]</scope>
    <source>
        <strain evidence="2">S13-6-6</strain>
    </source>
</reference>
<dbReference type="EMBL" id="CP060007">
    <property type="protein sequence ID" value="QNA46272.1"/>
    <property type="molecule type" value="Genomic_DNA"/>
</dbReference>
<keyword evidence="2" id="KW-1185">Reference proteome</keyword>
<evidence type="ECO:0000313" key="1">
    <source>
        <dbReference type="EMBL" id="QNA46272.1"/>
    </source>
</evidence>
<dbReference type="Proteomes" id="UP000515344">
    <property type="component" value="Chromosome"/>
</dbReference>
<dbReference type="KEGG" id="lacs:H4075_08895"/>
<name>A0A7G5XLB9_9BACT</name>
<proteinExistence type="predicted"/>
<accession>A0A7G5XLB9</accession>
<organism evidence="1 2">
    <name type="scientific">Lacibacter sediminis</name>
    <dbReference type="NCBI Taxonomy" id="2760713"/>
    <lineage>
        <taxon>Bacteria</taxon>
        <taxon>Pseudomonadati</taxon>
        <taxon>Bacteroidota</taxon>
        <taxon>Chitinophagia</taxon>
        <taxon>Chitinophagales</taxon>
        <taxon>Chitinophagaceae</taxon>
        <taxon>Lacibacter</taxon>
    </lineage>
</organism>
<dbReference type="RefSeq" id="WP_182806038.1">
    <property type="nucleotide sequence ID" value="NZ_CP060007.1"/>
</dbReference>
<protein>
    <recommendedName>
        <fullName evidence="3">Glycosyltransferase family 9 protein</fullName>
    </recommendedName>
</protein>